<protein>
    <submittedName>
        <fullName evidence="4">Transmembrane protein</fullName>
    </submittedName>
</protein>
<reference evidence="4" key="1">
    <citation type="submission" date="2022-11" db="UniProtKB">
        <authorList>
            <consortium name="WormBaseParasite"/>
        </authorList>
    </citation>
    <scope>IDENTIFICATION</scope>
</reference>
<evidence type="ECO:0000313" key="4">
    <source>
        <dbReference type="WBParaSite" id="PDA_v2.g8655.t1"/>
    </source>
</evidence>
<dbReference type="AlphaFoldDB" id="A0A914QXS0"/>
<evidence type="ECO:0000256" key="2">
    <source>
        <dbReference type="SAM" id="Phobius"/>
    </source>
</evidence>
<keyword evidence="3" id="KW-1185">Reference proteome</keyword>
<feature type="region of interest" description="Disordered" evidence="1">
    <location>
        <begin position="369"/>
        <end position="391"/>
    </location>
</feature>
<feature type="compositionally biased region" description="Basic and acidic residues" evidence="1">
    <location>
        <begin position="370"/>
        <end position="381"/>
    </location>
</feature>
<evidence type="ECO:0000313" key="3">
    <source>
        <dbReference type="Proteomes" id="UP000887578"/>
    </source>
</evidence>
<proteinExistence type="predicted"/>
<keyword evidence="2" id="KW-0812">Transmembrane</keyword>
<feature type="transmembrane region" description="Helical" evidence="2">
    <location>
        <begin position="234"/>
        <end position="258"/>
    </location>
</feature>
<keyword evidence="2" id="KW-1133">Transmembrane helix</keyword>
<accession>A0A914QXS0</accession>
<dbReference type="Proteomes" id="UP000887578">
    <property type="component" value="Unplaced"/>
</dbReference>
<organism evidence="3 4">
    <name type="scientific">Panagrolaimus davidi</name>
    <dbReference type="NCBI Taxonomy" id="227884"/>
    <lineage>
        <taxon>Eukaryota</taxon>
        <taxon>Metazoa</taxon>
        <taxon>Ecdysozoa</taxon>
        <taxon>Nematoda</taxon>
        <taxon>Chromadorea</taxon>
        <taxon>Rhabditida</taxon>
        <taxon>Tylenchina</taxon>
        <taxon>Panagrolaimomorpha</taxon>
        <taxon>Panagrolaimoidea</taxon>
        <taxon>Panagrolaimidae</taxon>
        <taxon>Panagrolaimus</taxon>
    </lineage>
</organism>
<sequence length="391" mass="43907">MKFFYKTFFFFFFICVQFLFLDSILAAKFHRYKNSSNNSVIFDSGKTYKRNIRSFHEKHGKEVGDDVILSGYGPINLILLYKELTFEVCNDCAGTSRVCYESEISSDDYEDVFGLCRQSSSCQFKVKDIGYALFFGGEQIFKYKFTGCLQVKMESLVATRFPSCKPKMDDKYMIKLFVDIDPECSIKVKNAKIYVPPTKTKSKSTIKVPSTKSKVLPPTESPSKHPSKSSLFPIWGYIIIIVGIVVLIVILITGFIAYHLYKTHKPSKPIPPNNDEIKPKPTVSNANVATVETPTNGNLKLADTAVLHKCYKGTVSYFHFVNILTSRSNISQQESVASISSKQLSPLPPPNPAACYPEVKSTIPLSLKSAKNDSMDEKDKSVMMGSESVKF</sequence>
<dbReference type="WBParaSite" id="PDA_v2.g8655.t1">
    <property type="protein sequence ID" value="PDA_v2.g8655.t1"/>
    <property type="gene ID" value="PDA_v2.g8655"/>
</dbReference>
<feature type="region of interest" description="Disordered" evidence="1">
    <location>
        <begin position="201"/>
        <end position="227"/>
    </location>
</feature>
<feature type="compositionally biased region" description="Low complexity" evidence="1">
    <location>
        <begin position="201"/>
        <end position="215"/>
    </location>
</feature>
<name>A0A914QXS0_9BILA</name>
<keyword evidence="2" id="KW-0472">Membrane</keyword>
<evidence type="ECO:0000256" key="1">
    <source>
        <dbReference type="SAM" id="MobiDB-lite"/>
    </source>
</evidence>